<gene>
    <name evidence="2" type="ORF">GCM10007304_29320</name>
</gene>
<dbReference type="RefSeq" id="WP_188545598.1">
    <property type="nucleotide sequence ID" value="NZ_BMCU01000003.1"/>
</dbReference>
<organism evidence="2 3">
    <name type="scientific">Rhodococcoides trifolii</name>
    <dbReference type="NCBI Taxonomy" id="908250"/>
    <lineage>
        <taxon>Bacteria</taxon>
        <taxon>Bacillati</taxon>
        <taxon>Actinomycetota</taxon>
        <taxon>Actinomycetes</taxon>
        <taxon>Mycobacteriales</taxon>
        <taxon>Nocardiaceae</taxon>
        <taxon>Rhodococcoides</taxon>
    </lineage>
</organism>
<accession>A0A917D774</accession>
<keyword evidence="1" id="KW-0812">Transmembrane</keyword>
<keyword evidence="1" id="KW-0472">Membrane</keyword>
<keyword evidence="3" id="KW-1185">Reference proteome</keyword>
<comment type="caution">
    <text evidence="2">The sequence shown here is derived from an EMBL/GenBank/DDBJ whole genome shotgun (WGS) entry which is preliminary data.</text>
</comment>
<protein>
    <submittedName>
        <fullName evidence="2">Uncharacterized protein</fullName>
    </submittedName>
</protein>
<dbReference type="Proteomes" id="UP000654257">
    <property type="component" value="Unassembled WGS sequence"/>
</dbReference>
<reference evidence="2" key="2">
    <citation type="submission" date="2020-09" db="EMBL/GenBank/DDBJ databases">
        <authorList>
            <person name="Sun Q."/>
            <person name="Sedlacek I."/>
        </authorList>
    </citation>
    <scope>NUCLEOTIDE SEQUENCE</scope>
    <source>
        <strain evidence="2">CCM 7905</strain>
    </source>
</reference>
<sequence>MTYIVDTCGTAVKIVAAAVALTMMLVALPIGMTASAIAGLATSLRD</sequence>
<name>A0A917D774_9NOCA</name>
<dbReference type="AlphaFoldDB" id="A0A917D774"/>
<reference evidence="2" key="1">
    <citation type="journal article" date="2014" name="Int. J. Syst. Evol. Microbiol.">
        <title>Complete genome sequence of Corynebacterium casei LMG S-19264T (=DSM 44701T), isolated from a smear-ripened cheese.</title>
        <authorList>
            <consortium name="US DOE Joint Genome Institute (JGI-PGF)"/>
            <person name="Walter F."/>
            <person name="Albersmeier A."/>
            <person name="Kalinowski J."/>
            <person name="Ruckert C."/>
        </authorList>
    </citation>
    <scope>NUCLEOTIDE SEQUENCE</scope>
    <source>
        <strain evidence="2">CCM 7905</strain>
    </source>
</reference>
<keyword evidence="1" id="KW-1133">Transmembrane helix</keyword>
<evidence type="ECO:0000313" key="2">
    <source>
        <dbReference type="EMBL" id="GGG13404.1"/>
    </source>
</evidence>
<dbReference type="EMBL" id="BMCU01000003">
    <property type="protein sequence ID" value="GGG13404.1"/>
    <property type="molecule type" value="Genomic_DNA"/>
</dbReference>
<evidence type="ECO:0000256" key="1">
    <source>
        <dbReference type="SAM" id="Phobius"/>
    </source>
</evidence>
<evidence type="ECO:0000313" key="3">
    <source>
        <dbReference type="Proteomes" id="UP000654257"/>
    </source>
</evidence>
<proteinExistence type="predicted"/>
<feature type="transmembrane region" description="Helical" evidence="1">
    <location>
        <begin position="14"/>
        <end position="41"/>
    </location>
</feature>